<evidence type="ECO:0000259" key="7">
    <source>
        <dbReference type="PROSITE" id="PS50011"/>
    </source>
</evidence>
<dbReference type="Gene3D" id="1.10.287.130">
    <property type="match status" value="1"/>
</dbReference>
<dbReference type="SMART" id="SM00387">
    <property type="entry name" value="HATPase_c"/>
    <property type="match status" value="1"/>
</dbReference>
<dbReference type="PROSITE" id="PS00108">
    <property type="entry name" value="PROTEIN_KINASE_ST"/>
    <property type="match status" value="1"/>
</dbReference>
<evidence type="ECO:0000313" key="9">
    <source>
        <dbReference type="EMBL" id="MBO0350351.1"/>
    </source>
</evidence>
<keyword evidence="3" id="KW-0597">Phosphoprotein</keyword>
<keyword evidence="5" id="KW-0902">Two-component regulatory system</keyword>
<evidence type="ECO:0000313" key="10">
    <source>
        <dbReference type="Proteomes" id="UP000664844"/>
    </source>
</evidence>
<dbReference type="Pfam" id="PF01590">
    <property type="entry name" value="GAF"/>
    <property type="match status" value="1"/>
</dbReference>
<keyword evidence="4" id="KW-0808">Transferase</keyword>
<gene>
    <name evidence="9" type="ORF">J0895_14795</name>
</gene>
<dbReference type="PROSITE" id="PS50109">
    <property type="entry name" value="HIS_KIN"/>
    <property type="match status" value="1"/>
</dbReference>
<evidence type="ECO:0000256" key="6">
    <source>
        <dbReference type="SAM" id="Coils"/>
    </source>
</evidence>
<dbReference type="InterPro" id="IPR029016">
    <property type="entry name" value="GAF-like_dom_sf"/>
</dbReference>
<dbReference type="CDD" id="cd14014">
    <property type="entry name" value="STKc_PknB_like"/>
    <property type="match status" value="1"/>
</dbReference>
<dbReference type="Gene3D" id="1.10.510.10">
    <property type="entry name" value="Transferase(Phosphotransferase) domain 1"/>
    <property type="match status" value="1"/>
</dbReference>
<evidence type="ECO:0000259" key="8">
    <source>
        <dbReference type="PROSITE" id="PS50109"/>
    </source>
</evidence>
<name>A0ABS3FUQ2_9CYAN</name>
<dbReference type="SMART" id="SM00220">
    <property type="entry name" value="S_TKc"/>
    <property type="match status" value="1"/>
</dbReference>
<evidence type="ECO:0000256" key="3">
    <source>
        <dbReference type="ARBA" id="ARBA00022553"/>
    </source>
</evidence>
<dbReference type="PANTHER" id="PTHR43642:SF1">
    <property type="entry name" value="HYBRID SIGNAL TRANSDUCTION HISTIDINE KINASE G"/>
    <property type="match status" value="1"/>
</dbReference>
<keyword evidence="6" id="KW-0175">Coiled coil</keyword>
<comment type="caution">
    <text evidence="9">The sequence shown here is derived from an EMBL/GenBank/DDBJ whole genome shotgun (WGS) entry which is preliminary data.</text>
</comment>
<dbReference type="PROSITE" id="PS50011">
    <property type="entry name" value="PROTEIN_KINASE_DOM"/>
    <property type="match status" value="1"/>
</dbReference>
<dbReference type="InterPro" id="IPR004358">
    <property type="entry name" value="Sig_transdc_His_kin-like_C"/>
</dbReference>
<accession>A0ABS3FUQ2</accession>
<dbReference type="InterPro" id="IPR003594">
    <property type="entry name" value="HATPase_dom"/>
</dbReference>
<dbReference type="SUPFAM" id="SSF55781">
    <property type="entry name" value="GAF domain-like"/>
    <property type="match status" value="1"/>
</dbReference>
<dbReference type="SUPFAM" id="SSF52540">
    <property type="entry name" value="P-loop containing nucleoside triphosphate hydrolases"/>
    <property type="match status" value="1"/>
</dbReference>
<dbReference type="InterPro" id="IPR000719">
    <property type="entry name" value="Prot_kinase_dom"/>
</dbReference>
<evidence type="ECO:0000256" key="2">
    <source>
        <dbReference type="ARBA" id="ARBA00012438"/>
    </source>
</evidence>
<dbReference type="SUPFAM" id="SSF55874">
    <property type="entry name" value="ATPase domain of HSP90 chaperone/DNA topoisomerase II/histidine kinase"/>
    <property type="match status" value="1"/>
</dbReference>
<dbReference type="InterPro" id="IPR003018">
    <property type="entry name" value="GAF"/>
</dbReference>
<evidence type="ECO:0000256" key="5">
    <source>
        <dbReference type="ARBA" id="ARBA00023012"/>
    </source>
</evidence>
<dbReference type="InterPro" id="IPR003661">
    <property type="entry name" value="HisK_dim/P_dom"/>
</dbReference>
<keyword evidence="10" id="KW-1185">Reference proteome</keyword>
<organism evidence="9 10">
    <name type="scientific">Phormidium pseudopriestleyi FRX01</name>
    <dbReference type="NCBI Taxonomy" id="1759528"/>
    <lineage>
        <taxon>Bacteria</taxon>
        <taxon>Bacillati</taxon>
        <taxon>Cyanobacteriota</taxon>
        <taxon>Cyanophyceae</taxon>
        <taxon>Oscillatoriophycideae</taxon>
        <taxon>Oscillatoriales</taxon>
        <taxon>Oscillatoriaceae</taxon>
        <taxon>Phormidium</taxon>
    </lineage>
</organism>
<dbReference type="Pfam" id="PF00069">
    <property type="entry name" value="Pkinase"/>
    <property type="match status" value="1"/>
</dbReference>
<dbReference type="InterPro" id="IPR005467">
    <property type="entry name" value="His_kinase_dom"/>
</dbReference>
<feature type="coiled-coil region" evidence="6">
    <location>
        <begin position="1492"/>
        <end position="1558"/>
    </location>
</feature>
<keyword evidence="4" id="KW-0418">Kinase</keyword>
<evidence type="ECO:0000256" key="1">
    <source>
        <dbReference type="ARBA" id="ARBA00000085"/>
    </source>
</evidence>
<dbReference type="Gene3D" id="3.30.200.20">
    <property type="entry name" value="Phosphorylase Kinase, domain 1"/>
    <property type="match status" value="1"/>
</dbReference>
<feature type="domain" description="Protein kinase" evidence="7">
    <location>
        <begin position="7"/>
        <end position="283"/>
    </location>
</feature>
<dbReference type="InterPro" id="IPR036890">
    <property type="entry name" value="HATPase_C_sf"/>
</dbReference>
<dbReference type="EC" id="2.7.13.3" evidence="2"/>
<dbReference type="Proteomes" id="UP000664844">
    <property type="component" value="Unassembled WGS sequence"/>
</dbReference>
<dbReference type="InterPro" id="IPR036097">
    <property type="entry name" value="HisK_dim/P_sf"/>
</dbReference>
<dbReference type="Pfam" id="PF13191">
    <property type="entry name" value="AAA_16"/>
    <property type="match status" value="1"/>
</dbReference>
<dbReference type="InterPro" id="IPR027417">
    <property type="entry name" value="P-loop_NTPase"/>
</dbReference>
<dbReference type="PRINTS" id="PR00344">
    <property type="entry name" value="BCTRLSENSOR"/>
</dbReference>
<dbReference type="Gene3D" id="3.40.50.300">
    <property type="entry name" value="P-loop containing nucleotide triphosphate hydrolases"/>
    <property type="match status" value="1"/>
</dbReference>
<dbReference type="Pfam" id="PF02518">
    <property type="entry name" value="HATPase_c"/>
    <property type="match status" value="1"/>
</dbReference>
<feature type="domain" description="Histidine kinase" evidence="8">
    <location>
        <begin position="1567"/>
        <end position="1835"/>
    </location>
</feature>
<sequence length="1843" mass="208411">MSLIPGYSQIQEIQSGLRTVIYRAYSKRTQQPVIIKILKAEFPQAQDIARFKHEYEIISALNISGIVKPYSLENYQNGLALVLEDFGGYSLKIYRENQDIDLTEFLQIGIQIATTLAQLHHNQIVHKDIKPHNIIINSGTGEVKIADFSIAFSGMKDTQGMISVDAIEGTLAYMSPEQTGRMNRAIDYRTDLYSLGITFYELLTGQLPFQAKTPLEWVHQHIARKPIYPDFINTEIPPVLSEIVMKLIAKTPEDRYQSAWGVKVDLEICLNQLQTKGSIDSFLIAQSDRTGKIASPRKIYGRDREIAILQSTFTRTSQGSRETLLIAGHSGIGKSALVRQLQPWIRQHNGYFISGKFDRYKQNIPYRALLSAFRELIRQRLTEPQDILEEFTETLQKALGTNGKIIADVIPEIELVIGEQPAVFELSPTESQSRFHRTFKAFVEVFTQGKHPLCLFLDDLQWADSASLKLIQLLMTEPESKYLLLVGTYRSNEVDATHGLISTLNQMQNNGAVVNAIPLRGLELEDIQDLFSDILNGVGDRIAPLAQFIYNKTDGNPFFSLQLLQSLVQDNLLTFDFEQGEWQWEIHRLQGTEITDDVIELTLTQIQKLPEPTQALLNLAACIGNRFDLNFLTWVNEGQISDTIKQLYPALQEGLIFPISEPEIIPEIVQDVESSVLIDVEAIETSYKFIHDRVQQAAYSLIPEEQKKTIHLKIGRLLLQNVQGVDLENKLFDIVEHLNLGYELISDRAELCNLAQLNLTTGQKAKAATAYEQALRYFNFGLQRLGEFGWQEEYELTLNLSIAAIETEYLQGHFNQVDELYEAVFEKARTLLDKIKLYELNIQINVAKNQPKLALKTGIKVLKLLGVALPTQDKAIRSYANQLFQELPQDSHQIEALANLPVMTDPHKIAAMRVLMTMTPAAHLISPALLPSVVFTMVKLSIEWGNSPLAAYAYGIYAMLLCGMHLKIEAAHQFGQLSLRVLNQFNAPELKTKVNLLYNVFVKKYKFPTILSLQNLEDNIQTGLDTGDIEYGFYSALHYANFMFFMGESLEVINQKQQQYLDEMQKLQLEFHVSYIQIWRQMVLNLQGESAEPCELVGNSFNERETLGLWIEQNQMMLLFGASFCKTFLCYLFQDYSQAVQSGKSAEKYGKQGAALPYWSEHNFYYSLSLLADCDRLDKRARQTTLRKVTEHQKQMQQWAEFSPTNFRHKYDLVEAEKAQVKGQTLLAMEYYDRAIQGAKKYRYLQEEAIAYERAALFYSHLGRDEIAQTYLKKAHYSYGRWGATAKIKALEAKYPMGMLQSTPLDEYANFSQMTSTSTSTSTSAHNRGLDLASALKASQAIASEIVLSKLIETLMTILLENAGAQTACLILKHNGKLGLKATASVETPEVILHDYTPLTQDLILPLSTINYVIRTQQSLVLNDARYELTFSTDPYILKNQPKSILCTPILDRGQAIGLLYLENNSAKSAFTSERLEFLTVLSSQLAISLENSLLYANLTAASEELKRANEQLEEANQTLELRVQARTQQLKDKNQRLKHAMQELKQTQTQLIQTEKMSSLGQMIAGIAHEINNPVNFVYGNITHVGEYIQDLLHLIELYQEHAPETPQDIQQEIEAIDLDFILTDLPKLLSSMKIGAERIRSIVLSLRNFSRLDESEMKQVDIHEGIESTLLILQHRLKGNPGHCAIEIIKNYGELSQVECFPGQLNQVLMNLLANAVDALECYRKENAEAGLFELQGNSESSSRRSPTIQIHTTKVSPNSVSIRIADNGPGIPQAFQKRLFDPFFTTKPVGSGTGLGLAICYQIIVEKHGGQISCSSEPPEGAEFTLEIPIKQPLHRRVES</sequence>
<protein>
    <recommendedName>
        <fullName evidence="2">histidine kinase</fullName>
        <ecNumber evidence="2">2.7.13.3</ecNumber>
    </recommendedName>
</protein>
<dbReference type="Gene3D" id="3.30.565.10">
    <property type="entry name" value="Histidine kinase-like ATPase, C-terminal domain"/>
    <property type="match status" value="1"/>
</dbReference>
<dbReference type="SUPFAM" id="SSF56112">
    <property type="entry name" value="Protein kinase-like (PK-like)"/>
    <property type="match status" value="1"/>
</dbReference>
<dbReference type="CDD" id="cd00082">
    <property type="entry name" value="HisKA"/>
    <property type="match status" value="1"/>
</dbReference>
<dbReference type="SUPFAM" id="SSF47384">
    <property type="entry name" value="Homodimeric domain of signal transducing histidine kinase"/>
    <property type="match status" value="1"/>
</dbReference>
<dbReference type="RefSeq" id="WP_207088831.1">
    <property type="nucleotide sequence ID" value="NZ_JAFLQW010000392.1"/>
</dbReference>
<dbReference type="EMBL" id="JAFLQW010000392">
    <property type="protein sequence ID" value="MBO0350351.1"/>
    <property type="molecule type" value="Genomic_DNA"/>
</dbReference>
<proteinExistence type="predicted"/>
<dbReference type="PANTHER" id="PTHR43642">
    <property type="entry name" value="HYBRID SIGNAL TRANSDUCTION HISTIDINE KINASE G"/>
    <property type="match status" value="1"/>
</dbReference>
<reference evidence="9 10" key="1">
    <citation type="submission" date="2021-03" db="EMBL/GenBank/DDBJ databases">
        <title>Metabolic Capacity of the Antarctic Cyanobacterium Phormidium pseudopriestleyi that Sustains Oxygenic Photosynthesis in the Presence of Hydrogen Sulfide.</title>
        <authorList>
            <person name="Lumian J.E."/>
            <person name="Jungblut A.D."/>
            <person name="Dillon M.L."/>
            <person name="Hawes I."/>
            <person name="Doran P.T."/>
            <person name="Mackey T.J."/>
            <person name="Dick G.J."/>
            <person name="Grettenberger C.L."/>
            <person name="Sumner D.Y."/>
        </authorList>
    </citation>
    <scope>NUCLEOTIDE SEQUENCE [LARGE SCALE GENOMIC DNA]</scope>
    <source>
        <strain evidence="9 10">FRX01</strain>
    </source>
</reference>
<dbReference type="InterPro" id="IPR008271">
    <property type="entry name" value="Ser/Thr_kinase_AS"/>
</dbReference>
<evidence type="ECO:0000256" key="4">
    <source>
        <dbReference type="ARBA" id="ARBA00022777"/>
    </source>
</evidence>
<dbReference type="SMART" id="SM00065">
    <property type="entry name" value="GAF"/>
    <property type="match status" value="1"/>
</dbReference>
<comment type="catalytic activity">
    <reaction evidence="1">
        <text>ATP + protein L-histidine = ADP + protein N-phospho-L-histidine.</text>
        <dbReference type="EC" id="2.7.13.3"/>
    </reaction>
</comment>
<dbReference type="InterPro" id="IPR053159">
    <property type="entry name" value="Hybrid_Histidine_Kinase"/>
</dbReference>
<dbReference type="Gene3D" id="3.30.450.40">
    <property type="match status" value="1"/>
</dbReference>
<dbReference type="InterPro" id="IPR041664">
    <property type="entry name" value="AAA_16"/>
</dbReference>
<dbReference type="InterPro" id="IPR011009">
    <property type="entry name" value="Kinase-like_dom_sf"/>
</dbReference>